<protein>
    <submittedName>
        <fullName evidence="4">Isochorismatase family protein</fullName>
    </submittedName>
</protein>
<dbReference type="GO" id="GO:0016787">
    <property type="term" value="F:hydrolase activity"/>
    <property type="evidence" value="ECO:0007669"/>
    <property type="project" value="UniProtKB-KW"/>
</dbReference>
<evidence type="ECO:0000313" key="5">
    <source>
        <dbReference type="Proteomes" id="UP000028030"/>
    </source>
</evidence>
<evidence type="ECO:0000259" key="3">
    <source>
        <dbReference type="Pfam" id="PF00857"/>
    </source>
</evidence>
<proteinExistence type="inferred from homology"/>
<dbReference type="PATRIC" id="fig|28037.97.peg.1419"/>
<name>A0A081QBA1_STRMT</name>
<accession>A0A081QBA1</accession>
<dbReference type="InterPro" id="IPR050272">
    <property type="entry name" value="Isochorismatase-like_hydrls"/>
</dbReference>
<dbReference type="PANTHER" id="PTHR43540">
    <property type="entry name" value="PEROXYUREIDOACRYLATE/UREIDOACRYLATE AMIDOHYDROLASE-RELATED"/>
    <property type="match status" value="1"/>
</dbReference>
<comment type="similarity">
    <text evidence="1">Belongs to the isochorismatase family.</text>
</comment>
<keyword evidence="2" id="KW-0378">Hydrolase</keyword>
<sequence>MKTAFIIIDVQNILVETGFQTKSLLEKISYLQNQARSKNIEIIYVQHIENSEAQTSEDWQLSELLSRKPNEKVFQKKYNSIFKETGLKEYLDKQGIEKLVLCGMQTEYCVDTSVKVAFEYGYQLIIPEGTCTTFDGDDIPAETINEFYEDIWEERFADVLDYKHIF</sequence>
<evidence type="ECO:0000256" key="2">
    <source>
        <dbReference type="ARBA" id="ARBA00022801"/>
    </source>
</evidence>
<dbReference type="RefSeq" id="WP_033684166.1">
    <property type="nucleotide sequence ID" value="NZ_JPFW01000008.1"/>
</dbReference>
<evidence type="ECO:0000313" key="4">
    <source>
        <dbReference type="EMBL" id="KEQ40224.1"/>
    </source>
</evidence>
<organism evidence="4 5">
    <name type="scientific">Streptococcus mitis</name>
    <dbReference type="NCBI Taxonomy" id="28037"/>
    <lineage>
        <taxon>Bacteria</taxon>
        <taxon>Bacillati</taxon>
        <taxon>Bacillota</taxon>
        <taxon>Bacilli</taxon>
        <taxon>Lactobacillales</taxon>
        <taxon>Streptococcaceae</taxon>
        <taxon>Streptococcus</taxon>
        <taxon>Streptococcus mitis group</taxon>
    </lineage>
</organism>
<dbReference type="EMBL" id="JPFW01000008">
    <property type="protein sequence ID" value="KEQ40224.1"/>
    <property type="molecule type" value="Genomic_DNA"/>
</dbReference>
<reference evidence="4 5" key="1">
    <citation type="submission" date="2014-05" db="EMBL/GenBank/DDBJ databases">
        <authorList>
            <person name="Daugherty S.C."/>
            <person name="Tallon L.J."/>
            <person name="Sadzewicz L."/>
            <person name="Kilian M."/>
            <person name="Tettelin H."/>
        </authorList>
    </citation>
    <scope>NUCLEOTIDE SEQUENCE [LARGE SCALE GENOMIC DNA]</scope>
    <source>
        <strain evidence="4 5">SK642</strain>
    </source>
</reference>
<comment type="caution">
    <text evidence="4">The sequence shown here is derived from an EMBL/GenBank/DDBJ whole genome shotgun (WGS) entry which is preliminary data.</text>
</comment>
<dbReference type="SUPFAM" id="SSF52499">
    <property type="entry name" value="Isochorismatase-like hydrolases"/>
    <property type="match status" value="1"/>
</dbReference>
<dbReference type="InterPro" id="IPR000868">
    <property type="entry name" value="Isochorismatase-like_dom"/>
</dbReference>
<dbReference type="InterPro" id="IPR036380">
    <property type="entry name" value="Isochorismatase-like_sf"/>
</dbReference>
<dbReference type="Proteomes" id="UP000028030">
    <property type="component" value="Unassembled WGS sequence"/>
</dbReference>
<dbReference type="PANTHER" id="PTHR43540:SF14">
    <property type="entry name" value="ISOCHORISMATASE"/>
    <property type="match status" value="1"/>
</dbReference>
<gene>
    <name evidence="4" type="ORF">SK642_1482</name>
</gene>
<dbReference type="Pfam" id="PF00857">
    <property type="entry name" value="Isochorismatase"/>
    <property type="match status" value="1"/>
</dbReference>
<feature type="domain" description="Isochorismatase-like" evidence="3">
    <location>
        <begin position="3"/>
        <end position="138"/>
    </location>
</feature>
<dbReference type="CDD" id="cd01014">
    <property type="entry name" value="nicotinamidase_related"/>
    <property type="match status" value="1"/>
</dbReference>
<dbReference type="OrthoDB" id="9785724at2"/>
<evidence type="ECO:0000256" key="1">
    <source>
        <dbReference type="ARBA" id="ARBA00006336"/>
    </source>
</evidence>
<dbReference type="Gene3D" id="3.40.50.850">
    <property type="entry name" value="Isochorismatase-like"/>
    <property type="match status" value="1"/>
</dbReference>
<dbReference type="AlphaFoldDB" id="A0A081QBA1"/>